<keyword evidence="10" id="KW-1185">Reference proteome</keyword>
<dbReference type="EMBL" id="VBQZ03000091">
    <property type="protein sequence ID" value="MXQ93141.1"/>
    <property type="molecule type" value="Genomic_DNA"/>
</dbReference>
<reference evidence="9" key="1">
    <citation type="submission" date="2019-10" db="EMBL/GenBank/DDBJ databases">
        <title>The sequence and de novo assembly of the wild yak genome.</title>
        <authorList>
            <person name="Liu Y."/>
        </authorList>
    </citation>
    <scope>NUCLEOTIDE SEQUENCE [LARGE SCALE GENOMIC DNA]</scope>
    <source>
        <strain evidence="9">WY2019</strain>
    </source>
</reference>
<evidence type="ECO:0000256" key="3">
    <source>
        <dbReference type="ARBA" id="ARBA00023015"/>
    </source>
</evidence>
<organism evidence="9 10">
    <name type="scientific">Bos mutus</name>
    <name type="common">wild yak</name>
    <dbReference type="NCBI Taxonomy" id="72004"/>
    <lineage>
        <taxon>Eukaryota</taxon>
        <taxon>Metazoa</taxon>
        <taxon>Chordata</taxon>
        <taxon>Craniata</taxon>
        <taxon>Vertebrata</taxon>
        <taxon>Euteleostomi</taxon>
        <taxon>Mammalia</taxon>
        <taxon>Eutheria</taxon>
        <taxon>Laurasiatheria</taxon>
        <taxon>Artiodactyla</taxon>
        <taxon>Ruminantia</taxon>
        <taxon>Pecora</taxon>
        <taxon>Bovidae</taxon>
        <taxon>Bovinae</taxon>
        <taxon>Bos</taxon>
    </lineage>
</organism>
<keyword evidence="5" id="KW-0804">Transcription</keyword>
<evidence type="ECO:0000256" key="2">
    <source>
        <dbReference type="ARBA" id="ARBA00010852"/>
    </source>
</evidence>
<dbReference type="Proteomes" id="UP000322234">
    <property type="component" value="Unassembled WGS sequence"/>
</dbReference>
<dbReference type="InterPro" id="IPR013761">
    <property type="entry name" value="SAM/pointed_sf"/>
</dbReference>
<feature type="domain" description="Grh/CP2 DB" evidence="8">
    <location>
        <begin position="1"/>
        <end position="191"/>
    </location>
</feature>
<proteinExistence type="inferred from homology"/>
<evidence type="ECO:0000256" key="1">
    <source>
        <dbReference type="ARBA" id="ARBA00004123"/>
    </source>
</evidence>
<evidence type="ECO:0000313" key="9">
    <source>
        <dbReference type="EMBL" id="MXQ93141.1"/>
    </source>
</evidence>
<sequence length="389" mass="44206">MKSGRNWIRVLESVVRVVFHDRRLQYTEQQQLDWSGLGDRILDINIPLSVGVLEPQVLPSQLNTVEFYWDPTKRTSLFLQVHCISTKFTRKKVGEKSVPFCLQIDTFKPSDKELPLEHLHSAGCLLKVFKPKGADRKLKTDREKIEKQPVHERNNYQTACESTIFMECSPWPEPVSGAHLPLSPFALTSPHSCKLLSLERLGTPKGRDVSPPPCSQSMGPWWSEPRSLHPRDTAVVAHRHWFSSYWRLLASFTGTDLLKLTPQDLIQICGAADGIRLFNTLRARPIRHRLTLYVAQETCRQDDEVPKNPDSGFYQEISLDELSAVELLGKLAELLALPANQVHRLFHQGPGGILILLSDQVAQNLKDESYFVAVVKKVQNLDGYYLVLT</sequence>
<dbReference type="GO" id="GO:0001228">
    <property type="term" value="F:DNA-binding transcription activator activity, RNA polymerase II-specific"/>
    <property type="evidence" value="ECO:0007669"/>
    <property type="project" value="TreeGrafter"/>
</dbReference>
<dbReference type="InterPro" id="IPR057520">
    <property type="entry name" value="GRHL1/CP2_C"/>
</dbReference>
<dbReference type="InterPro" id="IPR041418">
    <property type="entry name" value="SAM_3"/>
</dbReference>
<evidence type="ECO:0000256" key="6">
    <source>
        <dbReference type="ARBA" id="ARBA00023242"/>
    </source>
</evidence>
<dbReference type="GO" id="GO:0000978">
    <property type="term" value="F:RNA polymerase II cis-regulatory region sequence-specific DNA binding"/>
    <property type="evidence" value="ECO:0007669"/>
    <property type="project" value="TreeGrafter"/>
</dbReference>
<dbReference type="Pfam" id="PF18016">
    <property type="entry name" value="SAM_3"/>
    <property type="match status" value="1"/>
</dbReference>
<keyword evidence="3" id="KW-0805">Transcription regulation</keyword>
<dbReference type="AlphaFoldDB" id="A0A6B0RVE6"/>
<gene>
    <name evidence="9" type="ORF">E5288_WYG003697</name>
</gene>
<evidence type="ECO:0000256" key="7">
    <source>
        <dbReference type="PROSITE-ProRule" id="PRU01313"/>
    </source>
</evidence>
<evidence type="ECO:0000256" key="4">
    <source>
        <dbReference type="ARBA" id="ARBA00023125"/>
    </source>
</evidence>
<dbReference type="Pfam" id="PF25416">
    <property type="entry name" value="GRHL1_C"/>
    <property type="match status" value="1"/>
</dbReference>
<comment type="caution">
    <text evidence="9">The sequence shown here is derived from an EMBL/GenBank/DDBJ whole genome shotgun (WGS) entry which is preliminary data.</text>
</comment>
<dbReference type="InterPro" id="IPR040167">
    <property type="entry name" value="TF_CP2-like"/>
</dbReference>
<dbReference type="GO" id="GO:0005634">
    <property type="term" value="C:nucleus"/>
    <property type="evidence" value="ECO:0007669"/>
    <property type="project" value="UniProtKB-SubCell"/>
</dbReference>
<dbReference type="PANTHER" id="PTHR11037">
    <property type="entry name" value="TRANSCRIPTION FACTOR CP2"/>
    <property type="match status" value="1"/>
</dbReference>
<keyword evidence="4 7" id="KW-0238">DNA-binding</keyword>
<dbReference type="Gene3D" id="1.10.150.50">
    <property type="entry name" value="Transcription Factor, Ets-1"/>
    <property type="match status" value="1"/>
</dbReference>
<name>A0A6B0RVE6_9CETA</name>
<dbReference type="InterPro" id="IPR007604">
    <property type="entry name" value="CP2"/>
</dbReference>
<evidence type="ECO:0000313" key="10">
    <source>
        <dbReference type="Proteomes" id="UP000322234"/>
    </source>
</evidence>
<evidence type="ECO:0000259" key="8">
    <source>
        <dbReference type="PROSITE" id="PS51968"/>
    </source>
</evidence>
<comment type="similarity">
    <text evidence="2">Belongs to the grh/CP2 family. CP2 subfamily.</text>
</comment>
<keyword evidence="6 7" id="KW-0539">Nucleus</keyword>
<dbReference type="PANTHER" id="PTHR11037:SF12">
    <property type="entry name" value="GRH_CP2 DB DOMAIN-CONTAINING PROTEIN"/>
    <property type="match status" value="1"/>
</dbReference>
<comment type="subcellular location">
    <subcellularLocation>
        <location evidence="1 7">Nucleus</location>
    </subcellularLocation>
</comment>
<protein>
    <recommendedName>
        <fullName evidence="8">Grh/CP2 DB domain-containing protein</fullName>
    </recommendedName>
</protein>
<evidence type="ECO:0000256" key="5">
    <source>
        <dbReference type="ARBA" id="ARBA00023163"/>
    </source>
</evidence>
<dbReference type="Pfam" id="PF04516">
    <property type="entry name" value="CP2"/>
    <property type="match status" value="1"/>
</dbReference>
<dbReference type="PROSITE" id="PS51968">
    <property type="entry name" value="GRH_CP2_DB"/>
    <property type="match status" value="1"/>
</dbReference>
<accession>A0A6B0RVE6</accession>